<protein>
    <submittedName>
        <fullName evidence="6">Mss4-like protein</fullName>
    </submittedName>
</protein>
<organism evidence="6 7">
    <name type="scientific">Favolaschia claudopus</name>
    <dbReference type="NCBI Taxonomy" id="2862362"/>
    <lineage>
        <taxon>Eukaryota</taxon>
        <taxon>Fungi</taxon>
        <taxon>Dikarya</taxon>
        <taxon>Basidiomycota</taxon>
        <taxon>Agaricomycotina</taxon>
        <taxon>Agaricomycetes</taxon>
        <taxon>Agaricomycetidae</taxon>
        <taxon>Agaricales</taxon>
        <taxon>Marasmiineae</taxon>
        <taxon>Mycenaceae</taxon>
        <taxon>Favolaschia</taxon>
    </lineage>
</organism>
<dbReference type="PROSITE" id="PS51891">
    <property type="entry name" value="CENP_V_GFA"/>
    <property type="match status" value="1"/>
</dbReference>
<dbReference type="Proteomes" id="UP001362999">
    <property type="component" value="Unassembled WGS sequence"/>
</dbReference>
<keyword evidence="3" id="KW-0862">Zinc</keyword>
<evidence type="ECO:0000313" key="6">
    <source>
        <dbReference type="EMBL" id="KAK7063887.1"/>
    </source>
</evidence>
<keyword evidence="7" id="KW-1185">Reference proteome</keyword>
<accession>A0AAW0EDZ6</accession>
<evidence type="ECO:0000256" key="2">
    <source>
        <dbReference type="ARBA" id="ARBA00022723"/>
    </source>
</evidence>
<dbReference type="InterPro" id="IPR006913">
    <property type="entry name" value="CENP-V/GFA"/>
</dbReference>
<dbReference type="Gene3D" id="3.90.1590.10">
    <property type="entry name" value="glutathione-dependent formaldehyde- activating enzyme (gfa)"/>
    <property type="match status" value="1"/>
</dbReference>
<evidence type="ECO:0000313" key="7">
    <source>
        <dbReference type="Proteomes" id="UP001362999"/>
    </source>
</evidence>
<dbReference type="EMBL" id="JAWWNJ010000001">
    <property type="protein sequence ID" value="KAK7063887.1"/>
    <property type="molecule type" value="Genomic_DNA"/>
</dbReference>
<reference evidence="6 7" key="1">
    <citation type="journal article" date="2024" name="J Genomics">
        <title>Draft genome sequencing and assembly of Favolaschia claudopus CIRM-BRFM 2984 isolated from oak limbs.</title>
        <authorList>
            <person name="Navarro D."/>
            <person name="Drula E."/>
            <person name="Chaduli D."/>
            <person name="Cazenave R."/>
            <person name="Ahrendt S."/>
            <person name="Wang J."/>
            <person name="Lipzen A."/>
            <person name="Daum C."/>
            <person name="Barry K."/>
            <person name="Grigoriev I.V."/>
            <person name="Favel A."/>
            <person name="Rosso M.N."/>
            <person name="Martin F."/>
        </authorList>
    </citation>
    <scope>NUCLEOTIDE SEQUENCE [LARGE SCALE GENOMIC DNA]</scope>
    <source>
        <strain evidence="6 7">CIRM-BRFM 2984</strain>
    </source>
</reference>
<dbReference type="GO" id="GO:0016846">
    <property type="term" value="F:carbon-sulfur lyase activity"/>
    <property type="evidence" value="ECO:0007669"/>
    <property type="project" value="InterPro"/>
</dbReference>
<comment type="caution">
    <text evidence="6">The sequence shown here is derived from an EMBL/GenBank/DDBJ whole genome shotgun (WGS) entry which is preliminary data.</text>
</comment>
<evidence type="ECO:0000256" key="4">
    <source>
        <dbReference type="ARBA" id="ARBA00023239"/>
    </source>
</evidence>
<keyword evidence="2" id="KW-0479">Metal-binding</keyword>
<evidence type="ECO:0000259" key="5">
    <source>
        <dbReference type="PROSITE" id="PS51891"/>
    </source>
</evidence>
<dbReference type="Pfam" id="PF04828">
    <property type="entry name" value="GFA"/>
    <property type="match status" value="1"/>
</dbReference>
<evidence type="ECO:0000256" key="1">
    <source>
        <dbReference type="ARBA" id="ARBA00005495"/>
    </source>
</evidence>
<name>A0AAW0EDZ6_9AGAR</name>
<gene>
    <name evidence="6" type="ORF">R3P38DRAFT_2492063</name>
</gene>
<comment type="similarity">
    <text evidence="1">Belongs to the Gfa family.</text>
</comment>
<feature type="domain" description="CENP-V/GFA" evidence="5">
    <location>
        <begin position="7"/>
        <end position="129"/>
    </location>
</feature>
<evidence type="ECO:0000256" key="3">
    <source>
        <dbReference type="ARBA" id="ARBA00022833"/>
    </source>
</evidence>
<sequence length="152" mass="16942">MSTQLRHSGACFCGSVSYTVTGKPKLSAFCHCTRCQRLSGSTFIWTIHFPAPAFTWTHLEPHTAALDSYVTDGKPWKTRYRCKRCGVCVASHNTQTDNVSVWGVHLERDENGVTKDLDSIKPTAHTFYATRILDVGDNLGKWEGLEGSSTRM</sequence>
<proteinExistence type="inferred from homology"/>
<dbReference type="InterPro" id="IPR011057">
    <property type="entry name" value="Mss4-like_sf"/>
</dbReference>
<keyword evidence="4" id="KW-0456">Lyase</keyword>
<dbReference type="GO" id="GO:0046872">
    <property type="term" value="F:metal ion binding"/>
    <property type="evidence" value="ECO:0007669"/>
    <property type="project" value="UniProtKB-KW"/>
</dbReference>
<dbReference type="AlphaFoldDB" id="A0AAW0EDZ6"/>
<dbReference type="SUPFAM" id="SSF51316">
    <property type="entry name" value="Mss4-like"/>
    <property type="match status" value="1"/>
</dbReference>
<dbReference type="PANTHER" id="PTHR33337">
    <property type="entry name" value="GFA DOMAIN-CONTAINING PROTEIN"/>
    <property type="match status" value="1"/>
</dbReference>
<dbReference type="PANTHER" id="PTHR33337:SF40">
    <property type="entry name" value="CENP-V_GFA DOMAIN-CONTAINING PROTEIN-RELATED"/>
    <property type="match status" value="1"/>
</dbReference>